<keyword evidence="2" id="KW-0812">Transmembrane</keyword>
<protein>
    <submittedName>
        <fullName evidence="3">Uncharacterized protein</fullName>
    </submittedName>
</protein>
<feature type="compositionally biased region" description="Polar residues" evidence="1">
    <location>
        <begin position="237"/>
        <end position="247"/>
    </location>
</feature>
<feature type="transmembrane region" description="Helical" evidence="2">
    <location>
        <begin position="257"/>
        <end position="281"/>
    </location>
</feature>
<proteinExistence type="predicted"/>
<dbReference type="STRING" id="1328759.A0A5C2SEI2"/>
<dbReference type="EMBL" id="ML122259">
    <property type="protein sequence ID" value="RPD62223.1"/>
    <property type="molecule type" value="Genomic_DNA"/>
</dbReference>
<evidence type="ECO:0000256" key="1">
    <source>
        <dbReference type="SAM" id="MobiDB-lite"/>
    </source>
</evidence>
<feature type="compositionally biased region" description="Low complexity" evidence="1">
    <location>
        <begin position="222"/>
        <end position="236"/>
    </location>
</feature>
<keyword evidence="2" id="KW-1133">Transmembrane helix</keyword>
<feature type="compositionally biased region" description="Basic and acidic residues" evidence="1">
    <location>
        <begin position="394"/>
        <end position="418"/>
    </location>
</feature>
<accession>A0A5C2SEI2</accession>
<organism evidence="3 4">
    <name type="scientific">Lentinus tigrinus ALCF2SS1-6</name>
    <dbReference type="NCBI Taxonomy" id="1328759"/>
    <lineage>
        <taxon>Eukaryota</taxon>
        <taxon>Fungi</taxon>
        <taxon>Dikarya</taxon>
        <taxon>Basidiomycota</taxon>
        <taxon>Agaricomycotina</taxon>
        <taxon>Agaricomycetes</taxon>
        <taxon>Polyporales</taxon>
        <taxon>Polyporaceae</taxon>
        <taxon>Lentinus</taxon>
    </lineage>
</organism>
<feature type="region of interest" description="Disordered" evidence="1">
    <location>
        <begin position="222"/>
        <end position="247"/>
    </location>
</feature>
<evidence type="ECO:0000313" key="3">
    <source>
        <dbReference type="EMBL" id="RPD62223.1"/>
    </source>
</evidence>
<feature type="region of interest" description="Disordered" evidence="1">
    <location>
        <begin position="1"/>
        <end position="42"/>
    </location>
</feature>
<feature type="region of interest" description="Disordered" evidence="1">
    <location>
        <begin position="385"/>
        <end position="447"/>
    </location>
</feature>
<feature type="compositionally biased region" description="Polar residues" evidence="1">
    <location>
        <begin position="430"/>
        <end position="447"/>
    </location>
</feature>
<dbReference type="AlphaFoldDB" id="A0A5C2SEI2"/>
<evidence type="ECO:0000313" key="4">
    <source>
        <dbReference type="Proteomes" id="UP000313359"/>
    </source>
</evidence>
<keyword evidence="4" id="KW-1185">Reference proteome</keyword>
<gene>
    <name evidence="3" type="ORF">L227DRAFT_499148</name>
</gene>
<keyword evidence="2" id="KW-0472">Membrane</keyword>
<reference evidence="3" key="1">
    <citation type="journal article" date="2018" name="Genome Biol. Evol.">
        <title>Genomics and development of Lentinus tigrinus, a white-rot wood-decaying mushroom with dimorphic fruiting bodies.</title>
        <authorList>
            <person name="Wu B."/>
            <person name="Xu Z."/>
            <person name="Knudson A."/>
            <person name="Carlson A."/>
            <person name="Chen N."/>
            <person name="Kovaka S."/>
            <person name="LaButti K."/>
            <person name="Lipzen A."/>
            <person name="Pennachio C."/>
            <person name="Riley R."/>
            <person name="Schakwitz W."/>
            <person name="Umezawa K."/>
            <person name="Ohm R.A."/>
            <person name="Grigoriev I.V."/>
            <person name="Nagy L.G."/>
            <person name="Gibbons J."/>
            <person name="Hibbett D."/>
        </authorList>
    </citation>
    <scope>NUCLEOTIDE SEQUENCE [LARGE SCALE GENOMIC DNA]</scope>
    <source>
        <strain evidence="3">ALCF2SS1-6</strain>
    </source>
</reference>
<dbReference type="Proteomes" id="UP000313359">
    <property type="component" value="Unassembled WGS sequence"/>
</dbReference>
<feature type="region of interest" description="Disordered" evidence="1">
    <location>
        <begin position="338"/>
        <end position="357"/>
    </location>
</feature>
<sequence length="447" mass="47088">MLASSSRHAPPEPRQTAPPVPVQQGMKRRRIHGSSHDRAPRDTSIADQAAIDAAVDQCFDSPNNVVTCYPNSSTTVAQHEWATIVWNSRLPQWAQTNFVNLYLFQADSGNQVLNVTNVVNPTRTAGQHHVQIDDRWWGSRGENWNGQNVSFPFYWLVTRNDRPIENSDVPQATFTAVQTTFADSVIASMSSASAASSRSAASASSASAASVSASLTAQTSLPTTTSAGATGTDASGNPSASGASVQGGSNGGSFPKWAIAVIVVLGFFALLATGILIFYMVRRFHRRRDGTLSHRNSMGSSTPMMANAGPQSPVIGTSALDTGAGVAAGYGAGAYTNRRASTGGDGHDGASMTSRTSDAGPFSGADAAIMANAFRQALRKPDFADTPVEEGESPDEHPGHGHAELLNHELAEEGRDIRSVGSSRGVRVETLSSEDGNDTATVQDHQY</sequence>
<feature type="compositionally biased region" description="Pro residues" evidence="1">
    <location>
        <begin position="12"/>
        <end position="21"/>
    </location>
</feature>
<dbReference type="OrthoDB" id="2278929at2759"/>
<dbReference type="CDD" id="cd12087">
    <property type="entry name" value="TM_EGFR-like"/>
    <property type="match status" value="1"/>
</dbReference>
<evidence type="ECO:0000256" key="2">
    <source>
        <dbReference type="SAM" id="Phobius"/>
    </source>
</evidence>
<name>A0A5C2SEI2_9APHY</name>